<organism evidence="2 3">
    <name type="scientific">Drosophila navojoa</name>
    <name type="common">Fruit fly</name>
    <dbReference type="NCBI Taxonomy" id="7232"/>
    <lineage>
        <taxon>Eukaryota</taxon>
        <taxon>Metazoa</taxon>
        <taxon>Ecdysozoa</taxon>
        <taxon>Arthropoda</taxon>
        <taxon>Hexapoda</taxon>
        <taxon>Insecta</taxon>
        <taxon>Pterygota</taxon>
        <taxon>Neoptera</taxon>
        <taxon>Endopterygota</taxon>
        <taxon>Diptera</taxon>
        <taxon>Brachycera</taxon>
        <taxon>Muscomorpha</taxon>
        <taxon>Ephydroidea</taxon>
        <taxon>Drosophilidae</taxon>
        <taxon>Drosophila</taxon>
    </lineage>
</organism>
<feature type="non-terminal residue" evidence="2">
    <location>
        <position position="1"/>
    </location>
</feature>
<evidence type="ECO:0000256" key="1">
    <source>
        <dbReference type="SAM" id="MobiDB-lite"/>
    </source>
</evidence>
<proteinExistence type="predicted"/>
<reference evidence="2 3" key="1">
    <citation type="journal article" date="2019" name="J. Hered.">
        <title>An Improved Genome Assembly for Drosophila navojoa, the Basal Species in the mojavensis Cluster.</title>
        <authorList>
            <person name="Vanderlinde T."/>
            <person name="Dupim E.G."/>
            <person name="Nazario-Yepiz N.O."/>
            <person name="Carvalho A.B."/>
        </authorList>
    </citation>
    <scope>NUCLEOTIDE SEQUENCE [LARGE SCALE GENOMIC DNA]</scope>
    <source>
        <strain evidence="2">Navoj_Jal97</strain>
        <tissue evidence="2">Whole organism</tissue>
    </source>
</reference>
<dbReference type="Proteomes" id="UP000295192">
    <property type="component" value="Unassembled WGS sequence"/>
</dbReference>
<keyword evidence="3" id="KW-1185">Reference proteome</keyword>
<dbReference type="AlphaFoldDB" id="A0A484APN5"/>
<comment type="caution">
    <text evidence="2">The sequence shown here is derived from an EMBL/GenBank/DDBJ whole genome shotgun (WGS) entry which is preliminary data.</text>
</comment>
<gene>
    <name evidence="2" type="ORF">AWZ03_014949</name>
</gene>
<evidence type="ECO:0000313" key="3">
    <source>
        <dbReference type="Proteomes" id="UP000295192"/>
    </source>
</evidence>
<feature type="region of interest" description="Disordered" evidence="1">
    <location>
        <begin position="1"/>
        <end position="31"/>
    </location>
</feature>
<protein>
    <submittedName>
        <fullName evidence="2">Uncharacterized protein</fullName>
    </submittedName>
</protein>
<accession>A0A484APN5</accession>
<sequence>QADSRPGNQFRAPTSEPRAERQGSEQIAATATAPTEAVHCMMAQDAGFGLDPRRVCCRRAQVGHFAKEYGSAQVLFCRRCGIKGRSLQTLAGKGSVPWNGVAPINTKGEIGVTLRSTPSLMSEDCVRQQMVQGESQEIRSRIRLASVRWT</sequence>
<name>A0A484APN5_DRONA</name>
<dbReference type="EMBL" id="LSRL02002509">
    <property type="protein sequence ID" value="TDG38629.1"/>
    <property type="molecule type" value="Genomic_DNA"/>
</dbReference>
<evidence type="ECO:0000313" key="2">
    <source>
        <dbReference type="EMBL" id="TDG38629.1"/>
    </source>
</evidence>